<protein>
    <submittedName>
        <fullName evidence="1">Putative carbohydrate-binding module family 1 protein</fullName>
    </submittedName>
</protein>
<accession>A0A8H6B5I3</accession>
<evidence type="ECO:0000313" key="1">
    <source>
        <dbReference type="EMBL" id="KAF5879357.1"/>
    </source>
</evidence>
<keyword evidence="2" id="KW-1185">Reference proteome</keyword>
<dbReference type="OrthoDB" id="407298at2759"/>
<organism evidence="1 2">
    <name type="scientific">Botrytis fragariae</name>
    <dbReference type="NCBI Taxonomy" id="1964551"/>
    <lineage>
        <taxon>Eukaryota</taxon>
        <taxon>Fungi</taxon>
        <taxon>Dikarya</taxon>
        <taxon>Ascomycota</taxon>
        <taxon>Pezizomycotina</taxon>
        <taxon>Leotiomycetes</taxon>
        <taxon>Helotiales</taxon>
        <taxon>Sclerotiniaceae</taxon>
        <taxon>Botrytis</taxon>
    </lineage>
</organism>
<evidence type="ECO:0000313" key="2">
    <source>
        <dbReference type="Proteomes" id="UP000531561"/>
    </source>
</evidence>
<proteinExistence type="predicted"/>
<gene>
    <name evidence="1" type="ORF">Bfra_006566</name>
</gene>
<sequence length="107" mass="11580">MLLAIQASTTPILIPPSSLATTIESPTGAVRTYYQAFDSSIIELRLNFPTSSGYTRLVLIPAGAAKPDTRLAAVSWGSFDDINLYYISSAYNSTLLCEKIWNSDITG</sequence>
<dbReference type="GeneID" id="59260627"/>
<dbReference type="AlphaFoldDB" id="A0A8H6B5I3"/>
<dbReference type="Proteomes" id="UP000531561">
    <property type="component" value="Unassembled WGS sequence"/>
</dbReference>
<name>A0A8H6B5I3_9HELO</name>
<dbReference type="Gene3D" id="2.120.10.70">
    <property type="entry name" value="Fucose-specific lectin"/>
    <property type="match status" value="1"/>
</dbReference>
<comment type="caution">
    <text evidence="1">The sequence shown here is derived from an EMBL/GenBank/DDBJ whole genome shotgun (WGS) entry which is preliminary data.</text>
</comment>
<reference evidence="1 2" key="1">
    <citation type="journal article" date="2020" name="Phytopathology">
        <title>A high-quality genome resource of Botrytis fragariae, a new and rapidly spreading fungal pathogen causing strawberry gray mold in the U.S.A.</title>
        <authorList>
            <person name="Wu Y."/>
            <person name="Saski C.A."/>
            <person name="Schnabel G."/>
            <person name="Xiao S."/>
            <person name="Hu M."/>
        </authorList>
    </citation>
    <scope>NUCLEOTIDE SEQUENCE [LARGE SCALE GENOMIC DNA]</scope>
    <source>
        <strain evidence="1 2">BVB16</strain>
    </source>
</reference>
<dbReference type="RefSeq" id="XP_037198301.1">
    <property type="nucleotide sequence ID" value="XM_037336935.1"/>
</dbReference>
<dbReference type="EMBL" id="JABFCT010000001">
    <property type="protein sequence ID" value="KAF5879357.1"/>
    <property type="molecule type" value="Genomic_DNA"/>
</dbReference>